<name>A0A379QWC4_SALER</name>
<dbReference type="Proteomes" id="UP000254332">
    <property type="component" value="Unassembled WGS sequence"/>
</dbReference>
<dbReference type="NCBIfam" id="TIGR03764">
    <property type="entry name" value="ICE_PFGI_1_parB"/>
    <property type="match status" value="1"/>
</dbReference>
<accession>A0A379QWC4</accession>
<evidence type="ECO:0000313" key="3">
    <source>
        <dbReference type="Proteomes" id="UP000254332"/>
    </source>
</evidence>
<evidence type="ECO:0000256" key="1">
    <source>
        <dbReference type="SAM" id="MobiDB-lite"/>
    </source>
</evidence>
<protein>
    <submittedName>
        <fullName evidence="2">Protein with ParB-like nuclease domain inPFGI-1-like cluster</fullName>
    </submittedName>
</protein>
<dbReference type="InterPro" id="IPR022304">
    <property type="entry name" value="ICE_PFGI_1_ParB"/>
</dbReference>
<dbReference type="EMBL" id="UGWQ01000001">
    <property type="protein sequence ID" value="SUF67486.1"/>
    <property type="molecule type" value="Genomic_DNA"/>
</dbReference>
<dbReference type="SUPFAM" id="SSF110849">
    <property type="entry name" value="ParB/Sulfiredoxin"/>
    <property type="match status" value="1"/>
</dbReference>
<feature type="region of interest" description="Disordered" evidence="1">
    <location>
        <begin position="291"/>
        <end position="340"/>
    </location>
</feature>
<dbReference type="AlphaFoldDB" id="A0A379QWC4"/>
<feature type="compositionally biased region" description="Acidic residues" evidence="1">
    <location>
        <begin position="314"/>
        <end position="331"/>
    </location>
</feature>
<evidence type="ECO:0000313" key="2">
    <source>
        <dbReference type="EMBL" id="SUF67486.1"/>
    </source>
</evidence>
<reference evidence="2 3" key="1">
    <citation type="submission" date="2018-06" db="EMBL/GenBank/DDBJ databases">
        <authorList>
            <consortium name="Pathogen Informatics"/>
            <person name="Doyle S."/>
        </authorList>
    </citation>
    <scope>NUCLEOTIDE SEQUENCE [LARGE SCALE GENOMIC DNA]</scope>
    <source>
        <strain evidence="2 3">NCTC10718</strain>
    </source>
</reference>
<organism evidence="2 3">
    <name type="scientific">Salmonella enterica</name>
    <name type="common">Salmonella choleraesuis</name>
    <dbReference type="NCBI Taxonomy" id="28901"/>
    <lineage>
        <taxon>Bacteria</taxon>
        <taxon>Pseudomonadati</taxon>
        <taxon>Pseudomonadota</taxon>
        <taxon>Gammaproteobacteria</taxon>
        <taxon>Enterobacterales</taxon>
        <taxon>Enterobacteriaceae</taxon>
        <taxon>Salmonella</taxon>
    </lineage>
</organism>
<gene>
    <name evidence="2" type="ORF">NCTC10718_00136</name>
</gene>
<dbReference type="InterPro" id="IPR036086">
    <property type="entry name" value="ParB/Sulfiredoxin_sf"/>
</dbReference>
<sequence>MSASHLLNRWLHGTATAEPEMVQVTLEQIQPFTLNPRVTRNPGYDALKTSIRARGLDNPPVLTRRPGDEKYMLASGGNTRLAILNELWQETQETRFYQFCWPYRPWPQDVSLQQGELQCLIGHLAENDLHNGLTFIERAEGCLRLRDLYRTAGIPCPTQQALAEQLTRDGYPITQSKISRMVQTVDWLLPCIPDALYAGLTRTVIERLLALRSAAEQVWSRLVPPEQEQDFTLLFNNALSAFNGEPAGGIPQLVQDELLGAMSAHGGIPYNTLLAELSDGQSKRQALLGPPAEKILWPPPPAPEKPPRESATLVDDDVLTPPDEADGEAETTVERPVDHQTPPLHTQIAQAAQEIGIIWGLGPCIRQDSGAASGFSVASCQAFHHPAAQKGWQVLATLSGKYVAPMPLLELLLSPACDDEQISRILRLIGLCRQQRLREAHDDAID</sequence>
<proteinExistence type="predicted"/>